<evidence type="ECO:0000256" key="8">
    <source>
        <dbReference type="PROSITE-ProRule" id="PRU00221"/>
    </source>
</evidence>
<evidence type="ECO:0000256" key="1">
    <source>
        <dbReference type="ARBA" id="ARBA00004496"/>
    </source>
</evidence>
<accession>A0A922LBU3</accession>
<comment type="caution">
    <text evidence="11">The sequence shown here is derived from an EMBL/GenBank/DDBJ whole genome shotgun (WGS) entry which is preliminary data.</text>
</comment>
<keyword evidence="5" id="KW-0677">Repeat</keyword>
<gene>
    <name evidence="11" type="primary">WDR6</name>
    <name evidence="11" type="ORF">DERF_006029</name>
    <name evidence="10" type="ORF">HUG17_3121</name>
</gene>
<dbReference type="GO" id="GO:0030488">
    <property type="term" value="P:tRNA methylation"/>
    <property type="evidence" value="ECO:0007669"/>
    <property type="project" value="TreeGrafter"/>
</dbReference>
<evidence type="ECO:0000313" key="11">
    <source>
        <dbReference type="EMBL" id="KAH9522460.1"/>
    </source>
</evidence>
<dbReference type="AlphaFoldDB" id="A0A922LBU3"/>
<evidence type="ECO:0000256" key="5">
    <source>
        <dbReference type="ARBA" id="ARBA00022737"/>
    </source>
</evidence>
<dbReference type="InterPro" id="IPR051973">
    <property type="entry name" value="tRNA_Anticodon_Mtase-Reg"/>
</dbReference>
<dbReference type="InterPro" id="IPR001680">
    <property type="entry name" value="WD40_rpt"/>
</dbReference>
<dbReference type="EMBL" id="ASGP02000002">
    <property type="protein sequence ID" value="KAH9522460.1"/>
    <property type="molecule type" value="Genomic_DNA"/>
</dbReference>
<keyword evidence="3 8" id="KW-0853">WD repeat</keyword>
<dbReference type="PANTHER" id="PTHR14344">
    <property type="entry name" value="WD REPEAT PROTEIN"/>
    <property type="match status" value="1"/>
</dbReference>
<name>A0A922LBU3_DERFA</name>
<organism evidence="11 12">
    <name type="scientific">Dermatophagoides farinae</name>
    <name type="common">American house dust mite</name>
    <dbReference type="NCBI Taxonomy" id="6954"/>
    <lineage>
        <taxon>Eukaryota</taxon>
        <taxon>Metazoa</taxon>
        <taxon>Ecdysozoa</taxon>
        <taxon>Arthropoda</taxon>
        <taxon>Chelicerata</taxon>
        <taxon>Arachnida</taxon>
        <taxon>Acari</taxon>
        <taxon>Acariformes</taxon>
        <taxon>Sarcoptiformes</taxon>
        <taxon>Astigmata</taxon>
        <taxon>Psoroptidia</taxon>
        <taxon>Analgoidea</taxon>
        <taxon>Pyroglyphidae</taxon>
        <taxon>Dermatophagoidinae</taxon>
        <taxon>Dermatophagoides</taxon>
    </lineage>
</organism>
<dbReference type="Proteomes" id="UP000828236">
    <property type="component" value="Unassembled WGS sequence"/>
</dbReference>
<dbReference type="Gene3D" id="2.130.10.10">
    <property type="entry name" value="YVTN repeat-like/Quinoprotein amine dehydrogenase"/>
    <property type="match status" value="4"/>
</dbReference>
<keyword evidence="2" id="KW-0963">Cytoplasm</keyword>
<evidence type="ECO:0000256" key="2">
    <source>
        <dbReference type="ARBA" id="ARBA00022490"/>
    </source>
</evidence>
<evidence type="ECO:0000313" key="10">
    <source>
        <dbReference type="EMBL" id="KAH7639088.1"/>
    </source>
</evidence>
<evidence type="ECO:0000256" key="3">
    <source>
        <dbReference type="ARBA" id="ARBA00022574"/>
    </source>
</evidence>
<comment type="subcellular location">
    <subcellularLocation>
        <location evidence="1">Cytoplasm</location>
    </subcellularLocation>
</comment>
<keyword evidence="9" id="KW-0812">Transmembrane</keyword>
<evidence type="ECO:0000256" key="7">
    <source>
        <dbReference type="ARBA" id="ARBA00040154"/>
    </source>
</evidence>
<dbReference type="InterPro" id="IPR036322">
    <property type="entry name" value="WD40_repeat_dom_sf"/>
</dbReference>
<evidence type="ECO:0000256" key="6">
    <source>
        <dbReference type="ARBA" id="ARBA00038255"/>
    </source>
</evidence>
<reference evidence="10" key="2">
    <citation type="submission" date="2020-06" db="EMBL/GenBank/DDBJ databases">
        <authorList>
            <person name="Ji K."/>
            <person name="Li J."/>
        </authorList>
    </citation>
    <scope>NUCLEOTIDE SEQUENCE</scope>
    <source>
        <strain evidence="10">JKM2019</strain>
        <tissue evidence="10">Whole body</tissue>
    </source>
</reference>
<keyword evidence="4" id="KW-0819">tRNA processing</keyword>
<keyword evidence="12" id="KW-1185">Reference proteome</keyword>
<sequence length="1168" mass="136197">MSTIKSHVRCLTFNDPFLLAGIGSFVFIWYRNDKHIFHFIRSISFKMKQNIIGIRFINTDIIDRNDQTKIEHQLIIYSIHYIYYCSIHFEMNDVNNLEFIINAKYINQYMILDLINDTTNNESIIMINARNEVVIQRNLKQNQCNNSKQYFNHHIFGPQKCILYSAKILESSLNENYIIIASGTVFTQILIWSIVFQTDDSKSDEKPLVQELQTLHGHDGVIFSIDYNSKLNILVTASDDRSIRVWSNSCNFQSQSKNRLSIWKMNRFQLTHTYYGHEARIWRVMIVAATNTITDSSMCISVGEDSSLIIWSLHEPFGMLRRKRFARNNRIWSLCTTDDQIICGGSDGSIQFTCIEDILQLNRFKTFEWSRKLSSVKAISFLRSNISNTLHTLTACVKGEIFICDNNDVISTISIDQHQEYNLDEIFGNYIKMAANHSRNMVVIGSIFGHLGVIRMIPNSMVVKLVYLEKMFEKKIIDISFIDDDDRLMICLLDGLVKIVQIYDDENCNCRLNIGQQDYRLPNSKHQWCSCGLLYKNLFIIGDYSGNILSYWSDESEPFQKLWHIHGQNGVTCIRRQSKSRFVYSSGRNGRIIEYIMIENDFGDKVVDFRKLRTYASFYDVEWICGFEFDSRTERPSFVYGFNWRKFIVWNIDNDQTVLFEEDCGGGHRSFDVFIEPFDDDEDGLIRIEFSFSKSNTMKQVGRICHHSPLSKSKLCFSSIPRKINCCTQMIIDQSVYFMIAGEDRSIQVIGYEKSKKENHFNLIEVLHAHIATVNAIRCLSNNDTINNMTYAISVGSRSQMIIWRFWHDDDHQRLICEEKSVNFLGLFNKQLEFETKIRKTDNDDKLLELDVRYMDVDFIRLKSDENPDNVQFQIVVACSDASFRIFNYCEYRNKIEIQHKIQWGNSCLLKCRILLRNDYLSSSPLDDSNITAVTTNDGYIHLCSINSINQYSINKKNNNNDDDDDYHRLLSRQIHRSSICAFDWMLINNEILMIATGGDDNRMIITLINVYFVDVVNQSSNRQQQQVRLNFLRSFSQQISGHTCQITDVKFTNENDYRNLISISIDQQMICWRIHIADNDDDDGDKIPNTKIIESNKTIDSIISIDRQLISIADVSSFCRLFIDHWNNNNDNNKSTDQIETSNWLICGDGFQLIRMNGKKNRSILIE</sequence>
<protein>
    <recommendedName>
        <fullName evidence="7">tRNA (34-2'-O)-methyltransferase regulator WDR6</fullName>
    </recommendedName>
</protein>
<dbReference type="Pfam" id="PF00400">
    <property type="entry name" value="WD40"/>
    <property type="match status" value="1"/>
</dbReference>
<keyword evidence="9" id="KW-1133">Transmembrane helix</keyword>
<dbReference type="GO" id="GO:0005737">
    <property type="term" value="C:cytoplasm"/>
    <property type="evidence" value="ECO:0007669"/>
    <property type="project" value="UniProtKB-SubCell"/>
</dbReference>
<dbReference type="SMART" id="SM00320">
    <property type="entry name" value="WD40"/>
    <property type="match status" value="7"/>
</dbReference>
<reference evidence="11" key="1">
    <citation type="submission" date="2013-05" db="EMBL/GenBank/DDBJ databases">
        <authorList>
            <person name="Yim A.K.Y."/>
            <person name="Chan T.F."/>
            <person name="Ji K.M."/>
            <person name="Liu X.Y."/>
            <person name="Zhou J.W."/>
            <person name="Li R.Q."/>
            <person name="Yang K.Y."/>
            <person name="Li J."/>
            <person name="Li M."/>
            <person name="Law P.T.W."/>
            <person name="Wu Y.L."/>
            <person name="Cai Z.L."/>
            <person name="Qin H."/>
            <person name="Bao Y."/>
            <person name="Leung R.K.K."/>
            <person name="Ng P.K.S."/>
            <person name="Zou J."/>
            <person name="Zhong X.J."/>
            <person name="Ran P.X."/>
            <person name="Zhong N.S."/>
            <person name="Liu Z.G."/>
            <person name="Tsui S.K.W."/>
        </authorList>
    </citation>
    <scope>NUCLEOTIDE SEQUENCE</scope>
    <source>
        <strain evidence="11">Derf</strain>
        <tissue evidence="11">Whole organism</tissue>
    </source>
</reference>
<dbReference type="PROSITE" id="PS50082">
    <property type="entry name" value="WD_REPEATS_2"/>
    <property type="match status" value="1"/>
</dbReference>
<evidence type="ECO:0000256" key="4">
    <source>
        <dbReference type="ARBA" id="ARBA00022694"/>
    </source>
</evidence>
<reference evidence="11" key="4">
    <citation type="journal article" date="2022" name="Res Sq">
        <title>Comparative Genomics Reveals Insights into the Divergent Evolution of Astigmatic Mites and Household Pest Adaptations.</title>
        <authorList>
            <person name="Xiong Q."/>
            <person name="Wan A.T.-Y."/>
            <person name="Liu X.-Y."/>
            <person name="Fung C.S.-H."/>
            <person name="Xiao X."/>
            <person name="Malainual N."/>
            <person name="Hou J."/>
            <person name="Wang L."/>
            <person name="Wang M."/>
            <person name="Yang K."/>
            <person name="Cui Y."/>
            <person name="Leung E."/>
            <person name="Nong W."/>
            <person name="Shin S.-K."/>
            <person name="Au S."/>
            <person name="Jeong K.Y."/>
            <person name="Chew F.T."/>
            <person name="Hui J."/>
            <person name="Leung T.F."/>
            <person name="Tungtrongchitr A."/>
            <person name="Zhong N."/>
            <person name="Liu Z."/>
            <person name="Tsui S."/>
        </authorList>
    </citation>
    <scope>NUCLEOTIDE SEQUENCE</scope>
    <source>
        <strain evidence="11">Derf</strain>
        <tissue evidence="11">Whole organism</tissue>
    </source>
</reference>
<reference evidence="10" key="3">
    <citation type="journal article" date="2021" name="World Allergy Organ. J.">
        <title>Chromosome-level assembly of Dermatophagoides farinae genome and transcriptome reveals two novel allergens Der f 37 and Der f 39.</title>
        <authorList>
            <person name="Chen J."/>
            <person name="Cai Z."/>
            <person name="Fan D."/>
            <person name="Hu J."/>
            <person name="Hou Y."/>
            <person name="He Y."/>
            <person name="Zhang Z."/>
            <person name="Zhao Z."/>
            <person name="Gao P."/>
            <person name="Hu W."/>
            <person name="Sun J."/>
            <person name="Li J."/>
            <person name="Ji K."/>
        </authorList>
    </citation>
    <scope>NUCLEOTIDE SEQUENCE</scope>
    <source>
        <strain evidence="10">JKM2019</strain>
    </source>
</reference>
<proteinExistence type="inferred from homology"/>
<evidence type="ECO:0000256" key="9">
    <source>
        <dbReference type="SAM" id="Phobius"/>
    </source>
</evidence>
<feature type="transmembrane region" description="Helical" evidence="9">
    <location>
        <begin position="12"/>
        <end position="30"/>
    </location>
</feature>
<dbReference type="InterPro" id="IPR015943">
    <property type="entry name" value="WD40/YVTN_repeat-like_dom_sf"/>
</dbReference>
<dbReference type="EMBL" id="SDOV01000007">
    <property type="protein sequence ID" value="KAH7639088.1"/>
    <property type="molecule type" value="Genomic_DNA"/>
</dbReference>
<comment type="similarity">
    <text evidence="6">Belongs to the WD repeat WDR6 family.</text>
</comment>
<dbReference type="PROSITE" id="PS50294">
    <property type="entry name" value="WD_REPEATS_REGION"/>
    <property type="match status" value="1"/>
</dbReference>
<dbReference type="Proteomes" id="UP000790347">
    <property type="component" value="Unassembled WGS sequence"/>
</dbReference>
<keyword evidence="9" id="KW-0472">Membrane</keyword>
<feature type="repeat" description="WD" evidence="8">
    <location>
        <begin position="215"/>
        <end position="247"/>
    </location>
</feature>
<dbReference type="SUPFAM" id="SSF50978">
    <property type="entry name" value="WD40 repeat-like"/>
    <property type="match status" value="4"/>
</dbReference>
<evidence type="ECO:0000313" key="12">
    <source>
        <dbReference type="Proteomes" id="UP000790347"/>
    </source>
</evidence>
<dbReference type="PANTHER" id="PTHR14344:SF3">
    <property type="entry name" value="WD REPEAT-CONTAINING PROTEIN 6"/>
    <property type="match status" value="1"/>
</dbReference>